<evidence type="ECO:0000256" key="2">
    <source>
        <dbReference type="ARBA" id="ARBA00022803"/>
    </source>
</evidence>
<protein>
    <recommendedName>
        <fullName evidence="4">PPIase FKBP-type domain-containing protein</fullName>
    </recommendedName>
</protein>
<accession>G0QTG5</accession>
<feature type="domain" description="PPIase FKBP-type" evidence="4">
    <location>
        <begin position="31"/>
        <end position="93"/>
    </location>
</feature>
<evidence type="ECO:0000313" key="5">
    <source>
        <dbReference type="EMBL" id="EGR31486.1"/>
    </source>
</evidence>
<keyword evidence="1" id="KW-0677">Repeat</keyword>
<dbReference type="PROSITE" id="PS50005">
    <property type="entry name" value="TPR"/>
    <property type="match status" value="1"/>
</dbReference>
<evidence type="ECO:0000313" key="6">
    <source>
        <dbReference type="Proteomes" id="UP000008983"/>
    </source>
</evidence>
<dbReference type="SUPFAM" id="SSF54534">
    <property type="entry name" value="FKBP-like"/>
    <property type="match status" value="1"/>
</dbReference>
<dbReference type="OMA" id="YHSPATK"/>
<dbReference type="AlphaFoldDB" id="G0QTG5"/>
<dbReference type="InterPro" id="IPR046357">
    <property type="entry name" value="PPIase_dom_sf"/>
</dbReference>
<gene>
    <name evidence="5" type="ORF">IMG5_108270</name>
</gene>
<dbReference type="STRING" id="857967.G0QTG5"/>
<keyword evidence="6" id="KW-1185">Reference proteome</keyword>
<dbReference type="OrthoDB" id="292604at2759"/>
<dbReference type="EMBL" id="GL983854">
    <property type="protein sequence ID" value="EGR31486.1"/>
    <property type="molecule type" value="Genomic_DNA"/>
</dbReference>
<dbReference type="Gene3D" id="3.10.50.40">
    <property type="match status" value="1"/>
</dbReference>
<proteinExistence type="predicted"/>
<dbReference type="Proteomes" id="UP000008983">
    <property type="component" value="Unassembled WGS sequence"/>
</dbReference>
<reference evidence="5 6" key="1">
    <citation type="submission" date="2011-07" db="EMBL/GenBank/DDBJ databases">
        <authorList>
            <person name="Coyne R."/>
            <person name="Brami D."/>
            <person name="Johnson J."/>
            <person name="Hostetler J."/>
            <person name="Hannick L."/>
            <person name="Clark T."/>
            <person name="Cassidy-Hanley D."/>
            <person name="Inman J."/>
        </authorList>
    </citation>
    <scope>NUCLEOTIDE SEQUENCE [LARGE SCALE GENOMIC DNA]</scope>
    <source>
        <strain evidence="5 6">G5</strain>
    </source>
</reference>
<dbReference type="Pfam" id="PF00515">
    <property type="entry name" value="TPR_1"/>
    <property type="match status" value="1"/>
</dbReference>
<dbReference type="Pfam" id="PF00254">
    <property type="entry name" value="FKBP_C"/>
    <property type="match status" value="1"/>
</dbReference>
<evidence type="ECO:0000259" key="4">
    <source>
        <dbReference type="Pfam" id="PF00254"/>
    </source>
</evidence>
<dbReference type="RefSeq" id="XP_004034972.1">
    <property type="nucleotide sequence ID" value="XM_004034924.1"/>
</dbReference>
<dbReference type="InterPro" id="IPR019734">
    <property type="entry name" value="TPR_rpt"/>
</dbReference>
<organism evidence="5 6">
    <name type="scientific">Ichthyophthirius multifiliis</name>
    <name type="common">White spot disease agent</name>
    <name type="synonym">Ich</name>
    <dbReference type="NCBI Taxonomy" id="5932"/>
    <lineage>
        <taxon>Eukaryota</taxon>
        <taxon>Sar</taxon>
        <taxon>Alveolata</taxon>
        <taxon>Ciliophora</taxon>
        <taxon>Intramacronucleata</taxon>
        <taxon>Oligohymenophorea</taxon>
        <taxon>Hymenostomatida</taxon>
        <taxon>Ophryoglenina</taxon>
        <taxon>Ichthyophthirius</taxon>
    </lineage>
</organism>
<sequence>MVQQENLTFVNMDETGHIQKAILKEGIGEIPEKHREVLVYFVLRKENGDFVTGTDSNAYKIVIGRNDAIPLMDKIISSMRLGERVLAKINTEYVKQSPKLCQLYTKEEQIQGLELEIELVRLSNYRNNLWELESEEREKAAQQLKQEGNEQIKNKEYQIAAQKYNLALNSIRNDSNETFEELHQSLLNNISLAHLKNGDFNKCVQSASAALVNQQDNLKLLYRRAQAYEGLEQFDKAKEDLKTGLSIDPDNVEFQKELAGLANKEKAQKIKEKKVYENMFK</sequence>
<dbReference type="GeneID" id="14907631"/>
<dbReference type="InterPro" id="IPR011990">
    <property type="entry name" value="TPR-like_helical_dom_sf"/>
</dbReference>
<dbReference type="InterPro" id="IPR001179">
    <property type="entry name" value="PPIase_FKBP_dom"/>
</dbReference>
<dbReference type="PANTHER" id="PTHR46512">
    <property type="entry name" value="PEPTIDYLPROLYL ISOMERASE"/>
    <property type="match status" value="1"/>
</dbReference>
<name>G0QTG5_ICHMU</name>
<dbReference type="InParanoid" id="G0QTG5"/>
<keyword evidence="2 3" id="KW-0802">TPR repeat</keyword>
<dbReference type="SMART" id="SM00028">
    <property type="entry name" value="TPR"/>
    <property type="match status" value="3"/>
</dbReference>
<evidence type="ECO:0000256" key="3">
    <source>
        <dbReference type="PROSITE-ProRule" id="PRU00339"/>
    </source>
</evidence>
<dbReference type="GO" id="GO:0003755">
    <property type="term" value="F:peptidyl-prolyl cis-trans isomerase activity"/>
    <property type="evidence" value="ECO:0007669"/>
    <property type="project" value="InterPro"/>
</dbReference>
<feature type="repeat" description="TPR" evidence="3">
    <location>
        <begin position="218"/>
        <end position="251"/>
    </location>
</feature>
<evidence type="ECO:0000256" key="1">
    <source>
        <dbReference type="ARBA" id="ARBA00022737"/>
    </source>
</evidence>
<dbReference type="InterPro" id="IPR050754">
    <property type="entry name" value="FKBP4/5/8-like"/>
</dbReference>
<dbReference type="eggNOG" id="KOG0543">
    <property type="taxonomic scope" value="Eukaryota"/>
</dbReference>
<dbReference type="SUPFAM" id="SSF48452">
    <property type="entry name" value="TPR-like"/>
    <property type="match status" value="1"/>
</dbReference>
<dbReference type="Gene3D" id="1.25.40.10">
    <property type="entry name" value="Tetratricopeptide repeat domain"/>
    <property type="match status" value="1"/>
</dbReference>